<reference evidence="3" key="1">
    <citation type="submission" date="2016-11" db="UniProtKB">
        <authorList>
            <consortium name="WormBaseParasite"/>
        </authorList>
    </citation>
    <scope>IDENTIFICATION</scope>
</reference>
<feature type="compositionally biased region" description="Basic and acidic residues" evidence="1">
    <location>
        <begin position="86"/>
        <end position="96"/>
    </location>
</feature>
<dbReference type="Proteomes" id="UP000095283">
    <property type="component" value="Unplaced"/>
</dbReference>
<name>A0A1I7XL15_HETBA</name>
<organism evidence="2 3">
    <name type="scientific">Heterorhabditis bacteriophora</name>
    <name type="common">Entomopathogenic nematode worm</name>
    <dbReference type="NCBI Taxonomy" id="37862"/>
    <lineage>
        <taxon>Eukaryota</taxon>
        <taxon>Metazoa</taxon>
        <taxon>Ecdysozoa</taxon>
        <taxon>Nematoda</taxon>
        <taxon>Chromadorea</taxon>
        <taxon>Rhabditida</taxon>
        <taxon>Rhabditina</taxon>
        <taxon>Rhabditomorpha</taxon>
        <taxon>Strongyloidea</taxon>
        <taxon>Heterorhabditidae</taxon>
        <taxon>Heterorhabditis</taxon>
    </lineage>
</organism>
<evidence type="ECO:0000313" key="2">
    <source>
        <dbReference type="Proteomes" id="UP000095283"/>
    </source>
</evidence>
<feature type="compositionally biased region" description="Basic and acidic residues" evidence="1">
    <location>
        <begin position="34"/>
        <end position="58"/>
    </location>
</feature>
<evidence type="ECO:0000256" key="1">
    <source>
        <dbReference type="SAM" id="MobiDB-lite"/>
    </source>
</evidence>
<evidence type="ECO:0000313" key="3">
    <source>
        <dbReference type="WBParaSite" id="Hba_18414"/>
    </source>
</evidence>
<sequence length="96" mass="11172">MTYQDIPTYKLFMEKLKQDLPAKVRMTDPYEWNKTTDKIYEDGETSKSEKAEAEKDESNDQSTVNEVEESVVTEERNSQCSDDFEDFAKEDTLNGL</sequence>
<feature type="region of interest" description="Disordered" evidence="1">
    <location>
        <begin position="27"/>
        <end position="96"/>
    </location>
</feature>
<protein>
    <submittedName>
        <fullName evidence="3">ATP synthase subunit d, mitochondrial</fullName>
    </submittedName>
</protein>
<proteinExistence type="predicted"/>
<keyword evidence="2" id="KW-1185">Reference proteome</keyword>
<accession>A0A1I7XL15</accession>
<dbReference type="WBParaSite" id="Hba_18414">
    <property type="protein sequence ID" value="Hba_18414"/>
    <property type="gene ID" value="Hba_18414"/>
</dbReference>
<dbReference type="AlphaFoldDB" id="A0A1I7XL15"/>